<keyword evidence="3" id="KW-1185">Reference proteome</keyword>
<evidence type="ECO:0000256" key="1">
    <source>
        <dbReference type="SAM" id="MobiDB-lite"/>
    </source>
</evidence>
<reference evidence="2 3" key="1">
    <citation type="submission" date="2016-03" db="EMBL/GenBank/DDBJ databases">
        <title>EvidentialGene: Evidence-directed Construction of Genes on Genomes.</title>
        <authorList>
            <person name="Gilbert D.G."/>
            <person name="Choi J.-H."/>
            <person name="Mockaitis K."/>
            <person name="Colbourne J."/>
            <person name="Pfrender M."/>
        </authorList>
    </citation>
    <scope>NUCLEOTIDE SEQUENCE [LARGE SCALE GENOMIC DNA]</scope>
    <source>
        <strain evidence="2 3">Xinb3</strain>
        <tissue evidence="2">Complete organism</tissue>
    </source>
</reference>
<sequence length="450" mass="49379">MLSVRHLTLKLRSQSLNEESNNFNSTDKPELDRDSGTESDDELGPSDYHQTTASSIGKKKKFVQLYGEGGGVIGIKREKVSLLIVHGYNMEREDLENSSGPQRRGFSSIRERTRSESGKENSIRSLVPRQRRSERALLRERCTEAVMATTLAAVAALSAGDDAPSSMDRRSTDSPVEFCVTDSALPSDSDHGPWGDQHSSEEELECINGAEEESTTHDLLTTPQATSGTALRFGPSAFGPPRFCPNQHNQQHPARPGKVASLQGPEKRKWGQVNHRRTPNGSVSDRMKTRPRSAVLLHHTTGSEVIGCLEPERSISSVTFDCSASSDDEVQSLVGAQDSPLPLEFRTSPPEGAHRPTRSLSPPPKFFLADCRQDLAAPSAAAAMSTPAQHAEPPAALSVANGNNIASPRKRHRHAHRSHHQIQRPCLDFEKMQQVSVVFFLLFLSNHFGF</sequence>
<proteinExistence type="predicted"/>
<dbReference type="PANTHER" id="PTHR41142">
    <property type="entry name" value="SI:DKEY-16J16.4"/>
    <property type="match status" value="1"/>
</dbReference>
<organism evidence="2 3">
    <name type="scientific">Daphnia magna</name>
    <dbReference type="NCBI Taxonomy" id="35525"/>
    <lineage>
        <taxon>Eukaryota</taxon>
        <taxon>Metazoa</taxon>
        <taxon>Ecdysozoa</taxon>
        <taxon>Arthropoda</taxon>
        <taxon>Crustacea</taxon>
        <taxon>Branchiopoda</taxon>
        <taxon>Diplostraca</taxon>
        <taxon>Cladocera</taxon>
        <taxon>Anomopoda</taxon>
        <taxon>Daphniidae</taxon>
        <taxon>Daphnia</taxon>
    </lineage>
</organism>
<feature type="compositionally biased region" description="Polar residues" evidence="1">
    <location>
        <begin position="11"/>
        <end position="26"/>
    </location>
</feature>
<dbReference type="EMBL" id="LRGB01001365">
    <property type="protein sequence ID" value="KZS12124.1"/>
    <property type="molecule type" value="Genomic_DNA"/>
</dbReference>
<dbReference type="OrthoDB" id="6435011at2759"/>
<accession>A0A164VA88</accession>
<comment type="caution">
    <text evidence="2">The sequence shown here is derived from an EMBL/GenBank/DDBJ whole genome shotgun (WGS) entry which is preliminary data.</text>
</comment>
<feature type="region of interest" description="Disordered" evidence="1">
    <location>
        <begin position="11"/>
        <end position="54"/>
    </location>
</feature>
<evidence type="ECO:0000313" key="3">
    <source>
        <dbReference type="Proteomes" id="UP000076858"/>
    </source>
</evidence>
<protein>
    <submittedName>
        <fullName evidence="2">Uncharacterized protein</fullName>
    </submittedName>
</protein>
<dbReference type="AlphaFoldDB" id="A0A164VA88"/>
<dbReference type="STRING" id="35525.A0A164VA88"/>
<dbReference type="PANTHER" id="PTHR41142:SF1">
    <property type="entry name" value="SI:DKEY-16J16.4"/>
    <property type="match status" value="1"/>
</dbReference>
<feature type="region of interest" description="Disordered" evidence="1">
    <location>
        <begin position="93"/>
        <end position="128"/>
    </location>
</feature>
<feature type="region of interest" description="Disordered" evidence="1">
    <location>
        <begin position="335"/>
        <end position="363"/>
    </location>
</feature>
<feature type="compositionally biased region" description="Basic and acidic residues" evidence="1">
    <location>
        <begin position="27"/>
        <end position="36"/>
    </location>
</feature>
<gene>
    <name evidence="2" type="ORF">APZ42_023017</name>
</gene>
<feature type="non-terminal residue" evidence="2">
    <location>
        <position position="450"/>
    </location>
</feature>
<dbReference type="Proteomes" id="UP000076858">
    <property type="component" value="Unassembled WGS sequence"/>
</dbReference>
<name>A0A164VA88_9CRUS</name>
<feature type="region of interest" description="Disordered" evidence="1">
    <location>
        <begin position="248"/>
        <end position="288"/>
    </location>
</feature>
<feature type="compositionally biased region" description="Basic and acidic residues" evidence="1">
    <location>
        <begin position="109"/>
        <end position="122"/>
    </location>
</feature>
<evidence type="ECO:0000313" key="2">
    <source>
        <dbReference type="EMBL" id="KZS12124.1"/>
    </source>
</evidence>